<keyword evidence="2" id="KW-1185">Reference proteome</keyword>
<accession>A0A1V3IB49</accession>
<proteinExistence type="predicted"/>
<evidence type="ECO:0000313" key="1">
    <source>
        <dbReference type="EMBL" id="OOF37232.1"/>
    </source>
</evidence>
<dbReference type="Proteomes" id="UP000189437">
    <property type="component" value="Unassembled WGS sequence"/>
</dbReference>
<comment type="caution">
    <text evidence="1">The sequence shown here is derived from an EMBL/GenBank/DDBJ whole genome shotgun (WGS) entry which is preliminary data.</text>
</comment>
<dbReference type="AlphaFoldDB" id="A0A1V3IB49"/>
<reference evidence="1 2" key="1">
    <citation type="submission" date="2016-10" db="EMBL/GenBank/DDBJ databases">
        <title>Rodentibacter gen. nov. and new species.</title>
        <authorList>
            <person name="Christensen H."/>
        </authorList>
    </citation>
    <scope>NUCLEOTIDE SEQUENCE [LARGE SCALE GENOMIC DNA]</scope>
    <source>
        <strain evidence="1 2">Ac69</strain>
    </source>
</reference>
<sequence length="102" mass="11742">MDDTVSAKILWIKLWLKLSSTSIKLCRNHLNAFLFLISVNIDNFFSLYDLYQKKSYLISTKLDQKKLIIKRKPQKIPSSYPSCELFSISVDNIVAGKMNPIG</sequence>
<gene>
    <name evidence="1" type="ORF">BKK48_02815</name>
</gene>
<protein>
    <submittedName>
        <fullName evidence="1">Uncharacterized protein</fullName>
    </submittedName>
</protein>
<organism evidence="1 2">
    <name type="scientific">Rodentibacter heidelbergensis</name>
    <dbReference type="NCBI Taxonomy" id="1908258"/>
    <lineage>
        <taxon>Bacteria</taxon>
        <taxon>Pseudomonadati</taxon>
        <taxon>Pseudomonadota</taxon>
        <taxon>Gammaproteobacteria</taxon>
        <taxon>Pasteurellales</taxon>
        <taxon>Pasteurellaceae</taxon>
        <taxon>Rodentibacter</taxon>
    </lineage>
</organism>
<name>A0A1V3IB49_9PAST</name>
<evidence type="ECO:0000313" key="2">
    <source>
        <dbReference type="Proteomes" id="UP000189437"/>
    </source>
</evidence>
<dbReference type="STRING" id="1908258.BKK48_02815"/>
<dbReference type="EMBL" id="MLHH01000005">
    <property type="protein sequence ID" value="OOF37232.1"/>
    <property type="molecule type" value="Genomic_DNA"/>
</dbReference>